<comment type="cofactor">
    <cofactor evidence="1">
        <name>Mg(2+)</name>
        <dbReference type="ChEBI" id="CHEBI:18420"/>
    </cofactor>
</comment>
<evidence type="ECO:0000313" key="4">
    <source>
        <dbReference type="EMBL" id="MBM2620614.1"/>
    </source>
</evidence>
<comment type="caution">
    <text evidence="4">The sequence shown here is derived from an EMBL/GenBank/DDBJ whole genome shotgun (WGS) entry which is preliminary data.</text>
</comment>
<dbReference type="InterPro" id="IPR000086">
    <property type="entry name" value="NUDIX_hydrolase_dom"/>
</dbReference>
<dbReference type="RefSeq" id="WP_203380594.1">
    <property type="nucleotide sequence ID" value="NZ_JAENHP010000015.1"/>
</dbReference>
<evidence type="ECO:0000259" key="3">
    <source>
        <dbReference type="PROSITE" id="PS51462"/>
    </source>
</evidence>
<name>A0ABS2AN37_9ACTN</name>
<dbReference type="CDD" id="cd04683">
    <property type="entry name" value="NUDIX_Hydrolase"/>
    <property type="match status" value="1"/>
</dbReference>
<organism evidence="4 5">
    <name type="scientific">Paractinoplanes ovalisporus</name>
    <dbReference type="NCBI Taxonomy" id="2810368"/>
    <lineage>
        <taxon>Bacteria</taxon>
        <taxon>Bacillati</taxon>
        <taxon>Actinomycetota</taxon>
        <taxon>Actinomycetes</taxon>
        <taxon>Micromonosporales</taxon>
        <taxon>Micromonosporaceae</taxon>
        <taxon>Paractinoplanes</taxon>
    </lineage>
</organism>
<gene>
    <name evidence="4" type="ORF">JIG36_34450</name>
</gene>
<evidence type="ECO:0000256" key="1">
    <source>
        <dbReference type="ARBA" id="ARBA00001946"/>
    </source>
</evidence>
<dbReference type="PROSITE" id="PS51462">
    <property type="entry name" value="NUDIX"/>
    <property type="match status" value="1"/>
</dbReference>
<keyword evidence="2" id="KW-0378">Hydrolase</keyword>
<dbReference type="SUPFAM" id="SSF55811">
    <property type="entry name" value="Nudix"/>
    <property type="match status" value="1"/>
</dbReference>
<evidence type="ECO:0000256" key="2">
    <source>
        <dbReference type="ARBA" id="ARBA00022801"/>
    </source>
</evidence>
<feature type="domain" description="Nudix hydrolase" evidence="3">
    <location>
        <begin position="5"/>
        <end position="139"/>
    </location>
</feature>
<protein>
    <submittedName>
        <fullName evidence="4">NUDIX domain-containing protein</fullName>
    </submittedName>
</protein>
<proteinExistence type="predicted"/>
<dbReference type="PANTHER" id="PTHR43046:SF14">
    <property type="entry name" value="MUTT_NUDIX FAMILY PROTEIN"/>
    <property type="match status" value="1"/>
</dbReference>
<dbReference type="Gene3D" id="3.90.79.10">
    <property type="entry name" value="Nucleoside Triphosphate Pyrophosphohydrolase"/>
    <property type="match status" value="1"/>
</dbReference>
<keyword evidence="5" id="KW-1185">Reference proteome</keyword>
<dbReference type="PROSITE" id="PS00893">
    <property type="entry name" value="NUDIX_BOX"/>
    <property type="match status" value="1"/>
</dbReference>
<dbReference type="PANTHER" id="PTHR43046">
    <property type="entry name" value="GDP-MANNOSE MANNOSYL HYDROLASE"/>
    <property type="match status" value="1"/>
</dbReference>
<sequence length="148" mass="16530">MPFQPFRAAVAVYGILRDQQRLLVMRRTGTGYRDGQLSLPAGHLDGGEDAVTGLVRELQEELGIEADPTSCHLALVMHSAPEDVDDSEYLHLYFFVDSWDGEPRIAEPDKCSELRWIDDEMLPADLVDYVGEALGAISRGERLALRGW</sequence>
<dbReference type="InterPro" id="IPR015797">
    <property type="entry name" value="NUDIX_hydrolase-like_dom_sf"/>
</dbReference>
<dbReference type="EMBL" id="JAENHP010000015">
    <property type="protein sequence ID" value="MBM2620614.1"/>
    <property type="molecule type" value="Genomic_DNA"/>
</dbReference>
<dbReference type="Proteomes" id="UP000632138">
    <property type="component" value="Unassembled WGS sequence"/>
</dbReference>
<dbReference type="Pfam" id="PF00293">
    <property type="entry name" value="NUDIX"/>
    <property type="match status" value="1"/>
</dbReference>
<dbReference type="InterPro" id="IPR020084">
    <property type="entry name" value="NUDIX_hydrolase_CS"/>
</dbReference>
<accession>A0ABS2AN37</accession>
<evidence type="ECO:0000313" key="5">
    <source>
        <dbReference type="Proteomes" id="UP000632138"/>
    </source>
</evidence>
<reference evidence="4 5" key="1">
    <citation type="submission" date="2021-01" db="EMBL/GenBank/DDBJ databases">
        <title>Actinoplanes sp. nov. LDG1-06 isolated from lichen.</title>
        <authorList>
            <person name="Saeng-In P."/>
            <person name="Phongsopitanun W."/>
            <person name="Kanchanasin P."/>
            <person name="Yuki M."/>
            <person name="Kudo T."/>
            <person name="Ohkuma M."/>
            <person name="Tanasupawat S."/>
        </authorList>
    </citation>
    <scope>NUCLEOTIDE SEQUENCE [LARGE SCALE GENOMIC DNA]</scope>
    <source>
        <strain evidence="4 5">LDG1-06</strain>
    </source>
</reference>